<evidence type="ECO:0000313" key="1">
    <source>
        <dbReference type="EMBL" id="KAA9333501.1"/>
    </source>
</evidence>
<organism evidence="1 2">
    <name type="scientific">Hymenobacter busanensis</name>
    <dbReference type="NCBI Taxonomy" id="2607656"/>
    <lineage>
        <taxon>Bacteria</taxon>
        <taxon>Pseudomonadati</taxon>
        <taxon>Bacteroidota</taxon>
        <taxon>Cytophagia</taxon>
        <taxon>Cytophagales</taxon>
        <taxon>Hymenobacteraceae</taxon>
        <taxon>Hymenobacter</taxon>
    </lineage>
</organism>
<dbReference type="InterPro" id="IPR008810">
    <property type="entry name" value="R_equi_Vir"/>
</dbReference>
<protein>
    <submittedName>
        <fullName evidence="1">VapA/VapB family virulence-associated protein</fullName>
    </submittedName>
</protein>
<accession>A0A7L5A1N8</accession>
<dbReference type="InterPro" id="IPR038625">
    <property type="entry name" value="R_equi_Vir_sf"/>
</dbReference>
<dbReference type="Pfam" id="PF05526">
    <property type="entry name" value="R_equi_Vir"/>
    <property type="match status" value="1"/>
</dbReference>
<gene>
    <name evidence="1" type="ORF">F0P96_08425</name>
</gene>
<proteinExistence type="predicted"/>
<dbReference type="EMBL" id="VTWU01000003">
    <property type="protein sequence ID" value="KAA9333501.1"/>
    <property type="molecule type" value="Genomic_DNA"/>
</dbReference>
<reference evidence="1 2" key="1">
    <citation type="submission" date="2019-09" db="EMBL/GenBank/DDBJ databases">
        <title>Genome sequence of Hymenobacter sp. M3.</title>
        <authorList>
            <person name="Srinivasan S."/>
        </authorList>
    </citation>
    <scope>NUCLEOTIDE SEQUENCE [LARGE SCALE GENOMIC DNA]</scope>
    <source>
        <strain evidence="1 2">M3</strain>
    </source>
</reference>
<sequence length="145" mass="15593">MARSSSINKEQVAEDFRAAMEGVLEPEDLNAAVHTILTTTKHYPAKGNVVSLAFYMQFQVYIDGGKTFNGKGGALSSPGAGALYGAVYTSDLDRLYRDTTSIQFNVAEEYTNINFFDRFSNLLGSFHSGSVSTVNGIGGGTGSWQ</sequence>
<keyword evidence="2" id="KW-1185">Reference proteome</keyword>
<name>A0A7L5A1N8_9BACT</name>
<dbReference type="Gene3D" id="2.40.128.480">
    <property type="entry name" value="Rhodococcus equi virulence-associated protein"/>
    <property type="match status" value="1"/>
</dbReference>
<comment type="caution">
    <text evidence="1">The sequence shown here is derived from an EMBL/GenBank/DDBJ whole genome shotgun (WGS) entry which is preliminary data.</text>
</comment>
<dbReference type="Proteomes" id="UP000326380">
    <property type="component" value="Unassembled WGS sequence"/>
</dbReference>
<dbReference type="AlphaFoldDB" id="A0A7L5A1N8"/>
<evidence type="ECO:0000313" key="2">
    <source>
        <dbReference type="Proteomes" id="UP000326380"/>
    </source>
</evidence>